<gene>
    <name evidence="6" type="ORF">HNR40_005348</name>
</gene>
<dbReference type="SUPFAM" id="SSF53649">
    <property type="entry name" value="Alkaline phosphatase-like"/>
    <property type="match status" value="1"/>
</dbReference>
<evidence type="ECO:0000256" key="3">
    <source>
        <dbReference type="ARBA" id="ARBA00022801"/>
    </source>
</evidence>
<dbReference type="EMBL" id="JACHIN010000007">
    <property type="protein sequence ID" value="MBB5079862.1"/>
    <property type="molecule type" value="Genomic_DNA"/>
</dbReference>
<dbReference type="InterPro" id="IPR017850">
    <property type="entry name" value="Alkaline_phosphatase_core_sf"/>
</dbReference>
<evidence type="ECO:0000259" key="5">
    <source>
        <dbReference type="Pfam" id="PF00884"/>
    </source>
</evidence>
<keyword evidence="3" id="KW-0378">Hydrolase</keyword>
<dbReference type="RefSeq" id="WP_184965829.1">
    <property type="nucleotide sequence ID" value="NZ_JACHIN010000007.1"/>
</dbReference>
<comment type="caution">
    <text evidence="6">The sequence shown here is derived from an EMBL/GenBank/DDBJ whole genome shotgun (WGS) entry which is preliminary data.</text>
</comment>
<accession>A0A7W8A5B8</accession>
<dbReference type="InterPro" id="IPR050738">
    <property type="entry name" value="Sulfatase"/>
</dbReference>
<dbReference type="Gene3D" id="3.40.720.10">
    <property type="entry name" value="Alkaline Phosphatase, subunit A"/>
    <property type="match status" value="1"/>
</dbReference>
<dbReference type="PANTHER" id="PTHR42693:SF53">
    <property type="entry name" value="ENDO-4-O-SULFATASE"/>
    <property type="match status" value="1"/>
</dbReference>
<dbReference type="PANTHER" id="PTHR42693">
    <property type="entry name" value="ARYLSULFATASE FAMILY MEMBER"/>
    <property type="match status" value="1"/>
</dbReference>
<comment type="similarity">
    <text evidence="1">Belongs to the sulfatase family.</text>
</comment>
<dbReference type="InterPro" id="IPR024607">
    <property type="entry name" value="Sulfatase_CS"/>
</dbReference>
<name>A0A7W8A5B8_9ACTN</name>
<reference evidence="6 7" key="1">
    <citation type="submission" date="2020-08" db="EMBL/GenBank/DDBJ databases">
        <title>Genomic Encyclopedia of Type Strains, Phase IV (KMG-IV): sequencing the most valuable type-strain genomes for metagenomic binning, comparative biology and taxonomic classification.</title>
        <authorList>
            <person name="Goeker M."/>
        </authorList>
    </citation>
    <scope>NUCLEOTIDE SEQUENCE [LARGE SCALE GENOMIC DNA]</scope>
    <source>
        <strain evidence="6 7">DSM 45385</strain>
    </source>
</reference>
<organism evidence="6 7">
    <name type="scientific">Nonomuraea endophytica</name>
    <dbReference type="NCBI Taxonomy" id="714136"/>
    <lineage>
        <taxon>Bacteria</taxon>
        <taxon>Bacillati</taxon>
        <taxon>Actinomycetota</taxon>
        <taxon>Actinomycetes</taxon>
        <taxon>Streptosporangiales</taxon>
        <taxon>Streptosporangiaceae</taxon>
        <taxon>Nonomuraea</taxon>
    </lineage>
</organism>
<evidence type="ECO:0000313" key="6">
    <source>
        <dbReference type="EMBL" id="MBB5079862.1"/>
    </source>
</evidence>
<dbReference type="Proteomes" id="UP000568380">
    <property type="component" value="Unassembled WGS sequence"/>
</dbReference>
<dbReference type="GO" id="GO:0004065">
    <property type="term" value="F:arylsulfatase activity"/>
    <property type="evidence" value="ECO:0007669"/>
    <property type="project" value="TreeGrafter"/>
</dbReference>
<keyword evidence="7" id="KW-1185">Reference proteome</keyword>
<dbReference type="InterPro" id="IPR000917">
    <property type="entry name" value="Sulfatase_N"/>
</dbReference>
<keyword evidence="2" id="KW-0479">Metal-binding</keyword>
<proteinExistence type="inferred from homology"/>
<dbReference type="AlphaFoldDB" id="A0A7W8A5B8"/>
<dbReference type="PROSITE" id="PS00149">
    <property type="entry name" value="SULFATASE_2"/>
    <property type="match status" value="1"/>
</dbReference>
<keyword evidence="4" id="KW-0106">Calcium</keyword>
<feature type="domain" description="Sulfatase N-terminal" evidence="5">
    <location>
        <begin position="4"/>
        <end position="355"/>
    </location>
</feature>
<evidence type="ECO:0000313" key="7">
    <source>
        <dbReference type="Proteomes" id="UP000568380"/>
    </source>
</evidence>
<dbReference type="GO" id="GO:0046872">
    <property type="term" value="F:metal ion binding"/>
    <property type="evidence" value="ECO:0007669"/>
    <property type="project" value="UniProtKB-KW"/>
</dbReference>
<evidence type="ECO:0000256" key="1">
    <source>
        <dbReference type="ARBA" id="ARBA00008779"/>
    </source>
</evidence>
<evidence type="ECO:0000256" key="2">
    <source>
        <dbReference type="ARBA" id="ARBA00022723"/>
    </source>
</evidence>
<protein>
    <submittedName>
        <fullName evidence="6">Arylsulfatase A-like enzyme</fullName>
    </submittedName>
</protein>
<sequence length="472" mass="53065">MAQPDILVIFTDQWRGDCLSIDGHPVVETPFIDRWASGARRFTRAYSANPTCVPARASLMTGQRATTHGRVGYADGVPWDYETTMAGAFTEHGYRTHAIGKMHVHPERHTLGFESVELHDGYLHHARRHAADLADIDDYVPWLRAATGRADADYAEHGVDCNSIVARPWDKPEWQHPTNWVTQRTVDFLRTRDRSRPFFLFTSFHRPHPPYDPPAWAFEQYLEREMPPVPVGEWARDMWGDSGNPYDPASPYLELPVVRHQRARAGYYGHMSHIDQQVNRILEVLAEEGADNTIVLFTSDHGELMGDHHLYRKSLPYEGSARIPFILGGPGIAPGVDTRVVELRDVMPTLLTAAGLPVPAGVEGRDAVAGPPRPVLHGEHVISARAGSVHWLTDGRWKYVWRSGDGREQLFDLADDPDELRELPVGGPWRAMLVERLRGRPEGFVRDGELVAGRPVGAVLPASWVRENRATR</sequence>
<dbReference type="NCBIfam" id="NF010322">
    <property type="entry name" value="PRK13759.1"/>
    <property type="match status" value="1"/>
</dbReference>
<evidence type="ECO:0000256" key="4">
    <source>
        <dbReference type="ARBA" id="ARBA00022837"/>
    </source>
</evidence>
<dbReference type="Pfam" id="PF00884">
    <property type="entry name" value="Sulfatase"/>
    <property type="match status" value="1"/>
</dbReference>